<name>A0A834MT06_VESVU</name>
<accession>A0A834MT06</accession>
<comment type="caution">
    <text evidence="1">The sequence shown here is derived from an EMBL/GenBank/DDBJ whole genome shotgun (WGS) entry which is preliminary data.</text>
</comment>
<evidence type="ECO:0000313" key="1">
    <source>
        <dbReference type="EMBL" id="KAF7383405.1"/>
    </source>
</evidence>
<dbReference type="EMBL" id="JACSEA010000017">
    <property type="protein sequence ID" value="KAF7383405.1"/>
    <property type="molecule type" value="Genomic_DNA"/>
</dbReference>
<gene>
    <name evidence="1" type="ORF">HZH66_012755</name>
</gene>
<proteinExistence type="predicted"/>
<organism evidence="1 2">
    <name type="scientific">Vespula vulgaris</name>
    <name type="common">Yellow jacket</name>
    <name type="synonym">Wasp</name>
    <dbReference type="NCBI Taxonomy" id="7454"/>
    <lineage>
        <taxon>Eukaryota</taxon>
        <taxon>Metazoa</taxon>
        <taxon>Ecdysozoa</taxon>
        <taxon>Arthropoda</taxon>
        <taxon>Hexapoda</taxon>
        <taxon>Insecta</taxon>
        <taxon>Pterygota</taxon>
        <taxon>Neoptera</taxon>
        <taxon>Endopterygota</taxon>
        <taxon>Hymenoptera</taxon>
        <taxon>Apocrita</taxon>
        <taxon>Aculeata</taxon>
        <taxon>Vespoidea</taxon>
        <taxon>Vespidae</taxon>
        <taxon>Vespinae</taxon>
        <taxon>Vespula</taxon>
    </lineage>
</organism>
<dbReference type="Proteomes" id="UP000614350">
    <property type="component" value="Unassembled WGS sequence"/>
</dbReference>
<keyword evidence="2" id="KW-1185">Reference proteome</keyword>
<sequence length="107" mass="10655">MLAHYLEQIVRGAVQLVGKYNSKIFMAGLPPELGDPRGGGEEGGGGGGWSVSKLITPIVIKVNLVKLALPRPGKEEAAAVVVIVAAAAAAAAPSSSSSSSTGSSSNQ</sequence>
<protein>
    <submittedName>
        <fullName evidence="1">Uncharacterized protein</fullName>
    </submittedName>
</protein>
<dbReference type="AlphaFoldDB" id="A0A834MT06"/>
<reference evidence="1" key="1">
    <citation type="journal article" date="2020" name="G3 (Bethesda)">
        <title>High-Quality Assemblies for Three Invasive Social Wasps from the &lt;i&gt;Vespula&lt;/i&gt; Genus.</title>
        <authorList>
            <person name="Harrop T.W.R."/>
            <person name="Guhlin J."/>
            <person name="McLaughlin G.M."/>
            <person name="Permina E."/>
            <person name="Stockwell P."/>
            <person name="Gilligan J."/>
            <person name="Le Lec M.F."/>
            <person name="Gruber M.A.M."/>
            <person name="Quinn O."/>
            <person name="Lovegrove M."/>
            <person name="Duncan E.J."/>
            <person name="Remnant E.J."/>
            <person name="Van Eeckhoven J."/>
            <person name="Graham B."/>
            <person name="Knapp R.A."/>
            <person name="Langford K.W."/>
            <person name="Kronenberg Z."/>
            <person name="Press M.O."/>
            <person name="Eacker S.M."/>
            <person name="Wilson-Rankin E.E."/>
            <person name="Purcell J."/>
            <person name="Lester P.J."/>
            <person name="Dearden P.K."/>
        </authorList>
    </citation>
    <scope>NUCLEOTIDE SEQUENCE</scope>
    <source>
        <strain evidence="1">Marl-1</strain>
    </source>
</reference>
<evidence type="ECO:0000313" key="2">
    <source>
        <dbReference type="Proteomes" id="UP000614350"/>
    </source>
</evidence>